<organism evidence="10 11">
    <name type="scientific">Folsomia candida</name>
    <name type="common">Springtail</name>
    <dbReference type="NCBI Taxonomy" id="158441"/>
    <lineage>
        <taxon>Eukaryota</taxon>
        <taxon>Metazoa</taxon>
        <taxon>Ecdysozoa</taxon>
        <taxon>Arthropoda</taxon>
        <taxon>Hexapoda</taxon>
        <taxon>Collembola</taxon>
        <taxon>Entomobryomorpha</taxon>
        <taxon>Isotomoidea</taxon>
        <taxon>Isotomidae</taxon>
        <taxon>Proisotominae</taxon>
        <taxon>Folsomia</taxon>
    </lineage>
</organism>
<evidence type="ECO:0000256" key="8">
    <source>
        <dbReference type="SAM" id="MobiDB-lite"/>
    </source>
</evidence>
<feature type="compositionally biased region" description="Polar residues" evidence="8">
    <location>
        <begin position="480"/>
        <end position="494"/>
    </location>
</feature>
<reference evidence="10 11" key="1">
    <citation type="submission" date="2015-12" db="EMBL/GenBank/DDBJ databases">
        <title>The genome of Folsomia candida.</title>
        <authorList>
            <person name="Faddeeva A."/>
            <person name="Derks M.F."/>
            <person name="Anvar Y."/>
            <person name="Smit S."/>
            <person name="Van Straalen N."/>
            <person name="Roelofs D."/>
        </authorList>
    </citation>
    <scope>NUCLEOTIDE SEQUENCE [LARGE SCALE GENOMIC DNA]</scope>
    <source>
        <strain evidence="10 11">VU population</strain>
        <tissue evidence="10">Whole body</tissue>
    </source>
</reference>
<comment type="caution">
    <text evidence="10">The sequence shown here is derived from an EMBL/GenBank/DDBJ whole genome shotgun (WGS) entry which is preliminary data.</text>
</comment>
<dbReference type="AlphaFoldDB" id="A0A226F6X1"/>
<dbReference type="PANTHER" id="PTHR32546:SF29">
    <property type="entry name" value="G-PROTEIN COUPLED RECEPTORS FAMILY 3 PROFILE DOMAIN-CONTAINING PROTEIN"/>
    <property type="match status" value="1"/>
</dbReference>
<keyword evidence="3" id="KW-0472">Membrane</keyword>
<feature type="compositionally biased region" description="Basic and acidic residues" evidence="8">
    <location>
        <begin position="138"/>
        <end position="147"/>
    </location>
</feature>
<keyword evidence="11" id="KW-1185">Reference proteome</keyword>
<evidence type="ECO:0000256" key="9">
    <source>
        <dbReference type="SAM" id="SignalP"/>
    </source>
</evidence>
<dbReference type="Proteomes" id="UP000198287">
    <property type="component" value="Unassembled WGS sequence"/>
</dbReference>
<dbReference type="GO" id="GO:0005886">
    <property type="term" value="C:plasma membrane"/>
    <property type="evidence" value="ECO:0007669"/>
    <property type="project" value="UniProtKB-SubCell"/>
</dbReference>
<dbReference type="STRING" id="158441.A0A226F6X1"/>
<feature type="region of interest" description="Disordered" evidence="8">
    <location>
        <begin position="299"/>
        <end position="502"/>
    </location>
</feature>
<feature type="compositionally biased region" description="Acidic residues" evidence="8">
    <location>
        <begin position="523"/>
        <end position="538"/>
    </location>
</feature>
<dbReference type="InterPro" id="IPR043458">
    <property type="entry name" value="GPR158/179"/>
</dbReference>
<keyword evidence="3" id="KW-1003">Cell membrane</keyword>
<name>A0A226F6X1_FOLCA</name>
<feature type="chain" id="PRO_5013347890" evidence="9">
    <location>
        <begin position="21"/>
        <end position="717"/>
    </location>
</feature>
<keyword evidence="7" id="KW-0807">Transducer</keyword>
<feature type="region of interest" description="Disordered" evidence="8">
    <location>
        <begin position="105"/>
        <end position="189"/>
    </location>
</feature>
<feature type="compositionally biased region" description="Low complexity" evidence="8">
    <location>
        <begin position="229"/>
        <end position="248"/>
    </location>
</feature>
<evidence type="ECO:0000256" key="5">
    <source>
        <dbReference type="ARBA" id="ARBA00023170"/>
    </source>
</evidence>
<evidence type="ECO:0000256" key="2">
    <source>
        <dbReference type="ARBA" id="ARBA00007242"/>
    </source>
</evidence>
<comment type="subcellular location">
    <subcellularLocation>
        <location evidence="1">Cell membrane</location>
        <topology evidence="1">Multi-pass membrane protein</topology>
    </subcellularLocation>
</comment>
<feature type="compositionally biased region" description="Polar residues" evidence="8">
    <location>
        <begin position="330"/>
        <end position="357"/>
    </location>
</feature>
<proteinExistence type="inferred from homology"/>
<feature type="compositionally biased region" description="Basic residues" evidence="8">
    <location>
        <begin position="156"/>
        <end position="169"/>
    </location>
</feature>
<evidence type="ECO:0000256" key="1">
    <source>
        <dbReference type="ARBA" id="ARBA00004651"/>
    </source>
</evidence>
<feature type="compositionally biased region" description="Polar residues" evidence="8">
    <location>
        <begin position="542"/>
        <end position="553"/>
    </location>
</feature>
<evidence type="ECO:0000256" key="6">
    <source>
        <dbReference type="ARBA" id="ARBA00023180"/>
    </source>
</evidence>
<evidence type="ECO:0000313" key="11">
    <source>
        <dbReference type="Proteomes" id="UP000198287"/>
    </source>
</evidence>
<keyword evidence="4" id="KW-0297">G-protein coupled receptor</keyword>
<feature type="compositionally biased region" description="Polar residues" evidence="8">
    <location>
        <begin position="112"/>
        <end position="132"/>
    </location>
</feature>
<dbReference type="PANTHER" id="PTHR32546">
    <property type="entry name" value="G-PROTEIN COUPLED RECEPTOR 158-RELATED"/>
    <property type="match status" value="1"/>
</dbReference>
<dbReference type="OrthoDB" id="2129233at2759"/>
<protein>
    <submittedName>
        <fullName evidence="10">Uncharacterized protein</fullName>
    </submittedName>
</protein>
<keyword evidence="5" id="KW-0675">Receptor</keyword>
<feature type="compositionally biased region" description="Basic and acidic residues" evidence="8">
    <location>
        <begin position="423"/>
        <end position="434"/>
    </location>
</feature>
<keyword evidence="9" id="KW-0732">Signal</keyword>
<feature type="region of interest" description="Disordered" evidence="8">
    <location>
        <begin position="19"/>
        <end position="56"/>
    </location>
</feature>
<feature type="compositionally biased region" description="Basic and acidic residues" evidence="8">
    <location>
        <begin position="381"/>
        <end position="399"/>
    </location>
</feature>
<dbReference type="Gene3D" id="3.30.450.20">
    <property type="entry name" value="PAS domain"/>
    <property type="match status" value="1"/>
</dbReference>
<sequence>MSHIILLLLWTLCYSGTGSSRNNDNGQSDTSTTSGNRNVSITASSTQPLHNLSPKGTNKLQLVTTVTTPIPNNEAVQKEQLKITVRSKLWSPYRNVVDDFLEENEDDERISTAPSTFSTGKSISTQSQSGGNEIQALNDEKMSDSPQKRPIISSIRHYRSRKSFVRTRKTPSDPSIVKSQSDLTAKSSHVVDLDDEEQGDQPFSHASTDAKVASGGVRSFGKLVEGKPSTKTGQSSSSTTTSSSGSISVETDGEMVYGIPYFISPTVKVGNTSTKAQKIDKLLLPKKTLMPIITSSNIRNSSISSSDRRIASPESYSTDTRYGAPVLQPTLDNKFTTKDSSVNSSNKARQQQISPQPTKKAKGGGGGGGKRSRGGKAAGTRKPEYADGDENKAPDDDGFGRISSSPNPSLSLDKRRNGKKKKIGGDFQHDAFRKVKEKTRKASRLPADIRDQSDYKSNYNLEPLSNDNDPMGGGGGAASPETQDQSRPWENLANNGGGVHVESEYFPNALDEGTRERSGAFKDDDDEASNPVESDDEYDHVATSSASPSQNEKPGSDIVTVFLRIVESQHTLGANCTRGTDFNLGDGVVDRYAQERFRLEAELTVNRANMLTRFWKYAEPKSLEDEYLLHAMVISLIEFDEDIFAAGNCYDENQYKNYTLFCPYGYREQDGSILVKDLSLEYPYLSNTSEWFYKARKDAEIVIKNYNQFRRGQAQDS</sequence>
<comment type="similarity">
    <text evidence="2">Belongs to the G-protein coupled receptor 3 family.</text>
</comment>
<feature type="signal peptide" evidence="9">
    <location>
        <begin position="1"/>
        <end position="20"/>
    </location>
</feature>
<feature type="region of interest" description="Disordered" evidence="8">
    <location>
        <begin position="514"/>
        <end position="555"/>
    </location>
</feature>
<feature type="compositionally biased region" description="Polar residues" evidence="8">
    <location>
        <begin position="455"/>
        <end position="468"/>
    </location>
</feature>
<evidence type="ECO:0000256" key="7">
    <source>
        <dbReference type="ARBA" id="ARBA00023224"/>
    </source>
</evidence>
<evidence type="ECO:0000313" key="10">
    <source>
        <dbReference type="EMBL" id="OXA65198.1"/>
    </source>
</evidence>
<feature type="region of interest" description="Disordered" evidence="8">
    <location>
        <begin position="217"/>
        <end position="248"/>
    </location>
</feature>
<accession>A0A226F6X1</accession>
<gene>
    <name evidence="10" type="ORF">Fcan01_01963</name>
</gene>
<dbReference type="EMBL" id="LNIX01000001">
    <property type="protein sequence ID" value="OXA65198.1"/>
    <property type="molecule type" value="Genomic_DNA"/>
</dbReference>
<evidence type="ECO:0000256" key="4">
    <source>
        <dbReference type="ARBA" id="ARBA00023040"/>
    </source>
</evidence>
<keyword evidence="6" id="KW-0325">Glycoprotein</keyword>
<evidence type="ECO:0000256" key="3">
    <source>
        <dbReference type="ARBA" id="ARBA00022475"/>
    </source>
</evidence>
<dbReference type="GO" id="GO:0004930">
    <property type="term" value="F:G protein-coupled receptor activity"/>
    <property type="evidence" value="ECO:0007669"/>
    <property type="project" value="UniProtKB-KW"/>
</dbReference>
<feature type="compositionally biased region" description="Polar residues" evidence="8">
    <location>
        <begin position="177"/>
        <end position="187"/>
    </location>
</feature>